<organism evidence="7 8">
    <name type="scientific">Aerococcus sanguinicola</name>
    <dbReference type="NCBI Taxonomy" id="119206"/>
    <lineage>
        <taxon>Bacteria</taxon>
        <taxon>Bacillati</taxon>
        <taxon>Bacillota</taxon>
        <taxon>Bacilli</taxon>
        <taxon>Lactobacillales</taxon>
        <taxon>Aerococcaceae</taxon>
        <taxon>Aerococcus</taxon>
    </lineage>
</organism>
<feature type="region of interest" description="Phosphopantothenoylcysteine decarboxylase" evidence="3">
    <location>
        <begin position="1"/>
        <end position="192"/>
    </location>
</feature>
<feature type="domain" description="DNA/pantothenate metabolism flavoprotein C-terminal" evidence="6">
    <location>
        <begin position="188"/>
        <end position="396"/>
    </location>
</feature>
<dbReference type="EC" id="6.3.2.5" evidence="3"/>
<keyword evidence="3" id="KW-0479">Metal-binding</keyword>
<comment type="catalytic activity">
    <reaction evidence="3 4">
        <text>N-[(R)-4-phosphopantothenoyl]-L-cysteine + H(+) = (R)-4'-phosphopantetheine + CO2</text>
        <dbReference type="Rhea" id="RHEA:16793"/>
        <dbReference type="ChEBI" id="CHEBI:15378"/>
        <dbReference type="ChEBI" id="CHEBI:16526"/>
        <dbReference type="ChEBI" id="CHEBI:59458"/>
        <dbReference type="ChEBI" id="CHEBI:61723"/>
        <dbReference type="EC" id="4.1.1.36"/>
    </reaction>
</comment>
<evidence type="ECO:0000313" key="7">
    <source>
        <dbReference type="EMBL" id="KAA9300465.1"/>
    </source>
</evidence>
<dbReference type="GO" id="GO:0015941">
    <property type="term" value="P:pantothenate catabolic process"/>
    <property type="evidence" value="ECO:0007669"/>
    <property type="project" value="InterPro"/>
</dbReference>
<sequence length="402" mass="42587">MLTGKQIAVVVTGGIAAYKVPGLVRLLIRAGASVRVALTPAAERFVTAETFEVLTKYPVLREGGAYPDPVAHIALADWADLSVMVPATANSLGKMAQGLADNEALSSLLANAGPVVFVPAMNHKMWANPGVQRNVARLRADGHSVLEPATGFLAEGYEGKGRMPEIEEIYAGIEAFFACQALDQPLDLSGQRLVVSAGGTEEALDPVRYLSNRSSGKMGTALAHVALLAGAQVTLVQTPSAQQLPVLPGIKTRPVTTAQELAQAMHEEIQGADILVMAAAVSDYRAAHASDQKIKKQDQDQGLHLDLAENPDILASLPKDQAFVIGFAAETQHVVDYARQKLEKKGAHMIVANDVSQADIGFASEDNAVHLVTPTEVRSIAKQSKYGIAAQILAQALKEKSK</sequence>
<keyword evidence="1 3" id="KW-0210">Decarboxylase</keyword>
<dbReference type="PANTHER" id="PTHR14359">
    <property type="entry name" value="HOMO-OLIGOMERIC FLAVIN CONTAINING CYS DECARBOXYLASE FAMILY"/>
    <property type="match status" value="1"/>
</dbReference>
<feature type="binding site" evidence="3">
    <location>
        <position position="341"/>
    </location>
    <ligand>
        <name>CTP</name>
        <dbReference type="ChEBI" id="CHEBI:37563"/>
    </ligand>
</feature>
<evidence type="ECO:0000256" key="4">
    <source>
        <dbReference type="RuleBase" id="RU364078"/>
    </source>
</evidence>
<dbReference type="Pfam" id="PF04127">
    <property type="entry name" value="DFP"/>
    <property type="match status" value="1"/>
</dbReference>
<comment type="similarity">
    <text evidence="3 4">In the C-terminal section; belongs to the PPC synthetase family.</text>
</comment>
<dbReference type="GO" id="GO:0015937">
    <property type="term" value="P:coenzyme A biosynthetic process"/>
    <property type="evidence" value="ECO:0007669"/>
    <property type="project" value="UniProtKB-UniRule"/>
</dbReference>
<comment type="cofactor">
    <cofactor evidence="3">
        <name>FMN</name>
        <dbReference type="ChEBI" id="CHEBI:58210"/>
    </cofactor>
    <text evidence="3">Binds 1 FMN per subunit.</text>
</comment>
<dbReference type="InterPro" id="IPR003382">
    <property type="entry name" value="Flavoprotein"/>
</dbReference>
<dbReference type="InterPro" id="IPR036551">
    <property type="entry name" value="Flavin_trans-like"/>
</dbReference>
<dbReference type="GO" id="GO:0004632">
    <property type="term" value="F:phosphopantothenate--cysteine ligase activity"/>
    <property type="evidence" value="ECO:0007669"/>
    <property type="project" value="UniProtKB-UniRule"/>
</dbReference>
<evidence type="ECO:0000259" key="5">
    <source>
        <dbReference type="Pfam" id="PF02441"/>
    </source>
</evidence>
<dbReference type="STRING" id="119206.AWM72_02140"/>
<dbReference type="PANTHER" id="PTHR14359:SF6">
    <property type="entry name" value="PHOSPHOPANTOTHENOYLCYSTEINE DECARBOXYLASE"/>
    <property type="match status" value="1"/>
</dbReference>
<comment type="caution">
    <text evidence="7">The sequence shown here is derived from an EMBL/GenBank/DDBJ whole genome shotgun (WGS) entry which is preliminary data.</text>
</comment>
<dbReference type="SUPFAM" id="SSF52507">
    <property type="entry name" value="Homo-oligomeric flavin-containing Cys decarboxylases, HFCD"/>
    <property type="match status" value="1"/>
</dbReference>
<dbReference type="InterPro" id="IPR007085">
    <property type="entry name" value="DNA/pantothenate-metab_flavo_C"/>
</dbReference>
<dbReference type="UniPathway" id="UPA00241">
    <property type="reaction ID" value="UER00353"/>
</dbReference>
<dbReference type="HAMAP" id="MF_02225">
    <property type="entry name" value="CoaBC"/>
    <property type="match status" value="1"/>
</dbReference>
<dbReference type="Gene3D" id="3.40.50.10300">
    <property type="entry name" value="CoaB-like"/>
    <property type="match status" value="1"/>
</dbReference>
<keyword evidence="3" id="KW-0460">Magnesium</keyword>
<comment type="pathway">
    <text evidence="3 4">Cofactor biosynthesis; coenzyme A biosynthesis; CoA from (R)-pantothenate: step 2/5.</text>
</comment>
<dbReference type="GO" id="GO:0071513">
    <property type="term" value="C:phosphopantothenoylcysteine decarboxylase complex"/>
    <property type="evidence" value="ECO:0007669"/>
    <property type="project" value="TreeGrafter"/>
</dbReference>
<dbReference type="AlphaFoldDB" id="A0A5N1GHN0"/>
<dbReference type="GO" id="GO:0010181">
    <property type="term" value="F:FMN binding"/>
    <property type="evidence" value="ECO:0007669"/>
    <property type="project" value="UniProtKB-UniRule"/>
</dbReference>
<evidence type="ECO:0000313" key="8">
    <source>
        <dbReference type="Proteomes" id="UP000327148"/>
    </source>
</evidence>
<feature type="binding site" evidence="3">
    <location>
        <position position="345"/>
    </location>
    <ligand>
        <name>CTP</name>
        <dbReference type="ChEBI" id="CHEBI:37563"/>
    </ligand>
</feature>
<keyword evidence="3" id="KW-0511">Multifunctional enzyme</keyword>
<dbReference type="SUPFAM" id="SSF102645">
    <property type="entry name" value="CoaB-like"/>
    <property type="match status" value="1"/>
</dbReference>
<dbReference type="EMBL" id="VYWO01000004">
    <property type="protein sequence ID" value="KAA9300465.1"/>
    <property type="molecule type" value="Genomic_DNA"/>
</dbReference>
<accession>A0A5N1GHN0</accession>
<dbReference type="OrthoDB" id="9802554at2"/>
<keyword evidence="3 4" id="KW-0285">Flavoprotein</keyword>
<reference evidence="7 8" key="1">
    <citation type="submission" date="2019-09" db="EMBL/GenBank/DDBJ databases">
        <title>Draft genome sequence assemblies of isolates from the urinary tract.</title>
        <authorList>
            <person name="Mores C.R."/>
            <person name="Putonti C."/>
            <person name="Wolfe A.J."/>
        </authorList>
    </citation>
    <scope>NUCLEOTIDE SEQUENCE [LARGE SCALE GENOMIC DNA]</scope>
    <source>
        <strain evidence="7 8">UMB623</strain>
    </source>
</reference>
<dbReference type="InterPro" id="IPR005252">
    <property type="entry name" value="CoaBC"/>
</dbReference>
<name>A0A5N1GHN0_9LACT</name>
<dbReference type="GO" id="GO:0046872">
    <property type="term" value="F:metal ion binding"/>
    <property type="evidence" value="ECO:0007669"/>
    <property type="project" value="UniProtKB-KW"/>
</dbReference>
<comment type="function">
    <text evidence="3">Catalyzes two sequential steps in the biosynthesis of coenzyme A. In the first step cysteine is conjugated to 4'-phosphopantothenate to form 4-phosphopantothenoylcysteine. In the second step the latter compound is decarboxylated to form 4'-phosphopantotheine.</text>
</comment>
<dbReference type="NCBIfam" id="TIGR00521">
    <property type="entry name" value="coaBC_dfp"/>
    <property type="match status" value="1"/>
</dbReference>
<comment type="function">
    <text evidence="4">Catalyzes two steps in the biosynthesis of coenzyme A. In the first step cysteine is conjugated to 4'-phosphopantothenate to form 4-phosphopantothenoylcysteine, in the latter compound is decarboxylated to form 4'-phosphopantotheine.</text>
</comment>
<protein>
    <recommendedName>
        <fullName evidence="3">Coenzyme A biosynthesis bifunctional protein CoaBC</fullName>
    </recommendedName>
    <alternativeName>
        <fullName evidence="3">DNA/pantothenate metabolism flavoprotein</fullName>
    </alternativeName>
    <alternativeName>
        <fullName evidence="3">Phosphopantothenoylcysteine synthetase/decarboxylase</fullName>
        <shortName evidence="3">PPCS-PPCDC</shortName>
    </alternativeName>
    <domain>
        <recommendedName>
            <fullName evidence="3">Phosphopantothenoylcysteine decarboxylase</fullName>
            <shortName evidence="3">PPC decarboxylase</shortName>
            <shortName evidence="3">PPC-DC</shortName>
            <ecNumber evidence="3">4.1.1.36</ecNumber>
        </recommendedName>
        <alternativeName>
            <fullName evidence="3">CoaC</fullName>
        </alternativeName>
    </domain>
    <domain>
        <recommendedName>
            <fullName evidence="3">Phosphopantothenate--cysteine ligase</fullName>
            <ecNumber evidence="3">6.3.2.5</ecNumber>
        </recommendedName>
        <alternativeName>
            <fullName evidence="3">CoaB</fullName>
        </alternativeName>
        <alternativeName>
            <fullName evidence="3">Phosphopantothenoylcysteine synthetase</fullName>
            <shortName evidence="3">PPC synthetase</shortName>
            <shortName evidence="3">PPC-S</shortName>
        </alternativeName>
    </domain>
</protein>
<keyword evidence="3 4" id="KW-0436">Ligase</keyword>
<keyword evidence="2 3" id="KW-0456">Lyase</keyword>
<dbReference type="Proteomes" id="UP000327148">
    <property type="component" value="Unassembled WGS sequence"/>
</dbReference>
<evidence type="ECO:0000256" key="3">
    <source>
        <dbReference type="HAMAP-Rule" id="MF_02225"/>
    </source>
</evidence>
<comment type="caution">
    <text evidence="3">Lacks conserved residue(s) required for the propagation of feature annotation.</text>
</comment>
<dbReference type="InterPro" id="IPR035929">
    <property type="entry name" value="CoaB-like_sf"/>
</dbReference>
<dbReference type="EC" id="4.1.1.36" evidence="3"/>
<dbReference type="GO" id="GO:0004633">
    <property type="term" value="F:phosphopantothenoylcysteine decarboxylase activity"/>
    <property type="evidence" value="ECO:0007669"/>
    <property type="project" value="UniProtKB-UniRule"/>
</dbReference>
<evidence type="ECO:0000256" key="1">
    <source>
        <dbReference type="ARBA" id="ARBA00022793"/>
    </source>
</evidence>
<comment type="similarity">
    <text evidence="3 4">In the N-terminal section; belongs to the HFCD (homo-oligomeric flavin containing Cys decarboxylase) superfamily.</text>
</comment>
<dbReference type="Gene3D" id="3.40.50.1950">
    <property type="entry name" value="Flavin prenyltransferase-like"/>
    <property type="match status" value="1"/>
</dbReference>
<comment type="pathway">
    <text evidence="3 4">Cofactor biosynthesis; coenzyme A biosynthesis; CoA from (R)-pantothenate: step 3/5.</text>
</comment>
<feature type="domain" description="Flavoprotein" evidence="5">
    <location>
        <begin position="5"/>
        <end position="173"/>
    </location>
</feature>
<comment type="catalytic activity">
    <reaction evidence="3 4">
        <text>(R)-4'-phosphopantothenate + L-cysteine + CTP = N-[(R)-4-phosphopantothenoyl]-L-cysteine + CMP + diphosphate + H(+)</text>
        <dbReference type="Rhea" id="RHEA:19397"/>
        <dbReference type="ChEBI" id="CHEBI:10986"/>
        <dbReference type="ChEBI" id="CHEBI:15378"/>
        <dbReference type="ChEBI" id="CHEBI:33019"/>
        <dbReference type="ChEBI" id="CHEBI:35235"/>
        <dbReference type="ChEBI" id="CHEBI:37563"/>
        <dbReference type="ChEBI" id="CHEBI:59458"/>
        <dbReference type="ChEBI" id="CHEBI:60377"/>
        <dbReference type="EC" id="6.3.2.5"/>
    </reaction>
</comment>
<dbReference type="RefSeq" id="WP_070431070.1">
    <property type="nucleotide sequence ID" value="NZ_VYWO01000004.1"/>
</dbReference>
<gene>
    <name evidence="3 7" type="primary">coaBC</name>
    <name evidence="7" type="ORF">F6I03_06545</name>
</gene>
<feature type="region of interest" description="Phosphopantothenate--cysteine ligase" evidence="3">
    <location>
        <begin position="193"/>
        <end position="402"/>
    </location>
</feature>
<feature type="binding site" evidence="3">
    <location>
        <begin position="311"/>
        <end position="314"/>
    </location>
    <ligand>
        <name>CTP</name>
        <dbReference type="ChEBI" id="CHEBI:37563"/>
    </ligand>
</feature>
<feature type="binding site" evidence="3">
    <location>
        <position position="327"/>
    </location>
    <ligand>
        <name>CTP</name>
        <dbReference type="ChEBI" id="CHEBI:37563"/>
    </ligand>
</feature>
<feature type="binding site" evidence="3">
    <location>
        <position position="293"/>
    </location>
    <ligand>
        <name>CTP</name>
        <dbReference type="ChEBI" id="CHEBI:37563"/>
    </ligand>
</feature>
<evidence type="ECO:0000259" key="6">
    <source>
        <dbReference type="Pfam" id="PF04127"/>
    </source>
</evidence>
<comment type="cofactor">
    <cofactor evidence="3">
        <name>Mg(2+)</name>
        <dbReference type="ChEBI" id="CHEBI:18420"/>
    </cofactor>
</comment>
<evidence type="ECO:0000256" key="2">
    <source>
        <dbReference type="ARBA" id="ARBA00023239"/>
    </source>
</evidence>
<proteinExistence type="inferred from homology"/>
<dbReference type="Pfam" id="PF02441">
    <property type="entry name" value="Flavoprotein"/>
    <property type="match status" value="1"/>
</dbReference>
<keyword evidence="3 4" id="KW-0288">FMN</keyword>
<feature type="binding site" evidence="3">
    <location>
        <position position="283"/>
    </location>
    <ligand>
        <name>CTP</name>
        <dbReference type="ChEBI" id="CHEBI:37563"/>
    </ligand>
</feature>